<keyword evidence="1" id="KW-0433">Leucine-rich repeat</keyword>
<dbReference type="Gene3D" id="3.40.50.300">
    <property type="entry name" value="P-loop containing nucleotide triphosphate hydrolases"/>
    <property type="match status" value="1"/>
</dbReference>
<dbReference type="FunFam" id="1.10.10.10:FF:000322">
    <property type="entry name" value="Probable disease resistance protein At1g63360"/>
    <property type="match status" value="1"/>
</dbReference>
<dbReference type="InterPro" id="IPR058922">
    <property type="entry name" value="WHD_DRP"/>
</dbReference>
<evidence type="ECO:0000259" key="4">
    <source>
        <dbReference type="SMART" id="SM01362"/>
    </source>
</evidence>
<dbReference type="GO" id="GO:0043531">
    <property type="term" value="F:ADP binding"/>
    <property type="evidence" value="ECO:0007669"/>
    <property type="project" value="InterPro"/>
</dbReference>
<dbReference type="GO" id="GO:0006952">
    <property type="term" value="P:defense response"/>
    <property type="evidence" value="ECO:0007669"/>
    <property type="project" value="UniProtKB-KW"/>
</dbReference>
<organism evidence="5">
    <name type="scientific">Salix viminalis</name>
    <name type="common">Common osier</name>
    <name type="synonym">Basket willow</name>
    <dbReference type="NCBI Taxonomy" id="40686"/>
    <lineage>
        <taxon>Eukaryota</taxon>
        <taxon>Viridiplantae</taxon>
        <taxon>Streptophyta</taxon>
        <taxon>Embryophyta</taxon>
        <taxon>Tracheophyta</taxon>
        <taxon>Spermatophyta</taxon>
        <taxon>Magnoliopsida</taxon>
        <taxon>eudicotyledons</taxon>
        <taxon>Gunneridae</taxon>
        <taxon>Pentapetalae</taxon>
        <taxon>rosids</taxon>
        <taxon>fabids</taxon>
        <taxon>Malpighiales</taxon>
        <taxon>Salicaceae</taxon>
        <taxon>Saliceae</taxon>
        <taxon>Salix</taxon>
    </lineage>
</organism>
<dbReference type="PANTHER" id="PTHR36766:SF47">
    <property type="entry name" value="NB-ARC DOMAIN-CONTAINING PROTEIN"/>
    <property type="match status" value="1"/>
</dbReference>
<evidence type="ECO:0000313" key="5">
    <source>
        <dbReference type="EMBL" id="VFU39332.1"/>
    </source>
</evidence>
<dbReference type="InterPro" id="IPR007034">
    <property type="entry name" value="BMS1_TSR1_C"/>
</dbReference>
<evidence type="ECO:0000256" key="1">
    <source>
        <dbReference type="ARBA" id="ARBA00022614"/>
    </source>
</evidence>
<dbReference type="InterPro" id="IPR036388">
    <property type="entry name" value="WH-like_DNA-bd_sf"/>
</dbReference>
<feature type="domain" description="Ribosome biogenesis protein BMS1/TSR1 C-terminal" evidence="4">
    <location>
        <begin position="2"/>
        <end position="229"/>
    </location>
</feature>
<dbReference type="Pfam" id="PF23559">
    <property type="entry name" value="WHD_DRP"/>
    <property type="match status" value="1"/>
</dbReference>
<dbReference type="Pfam" id="PF23598">
    <property type="entry name" value="LRR_14"/>
    <property type="match status" value="1"/>
</dbReference>
<dbReference type="Gene3D" id="1.10.8.430">
    <property type="entry name" value="Helical domain of apoptotic protease-activating factors"/>
    <property type="match status" value="1"/>
</dbReference>
<dbReference type="SMART" id="SM01362">
    <property type="entry name" value="DUF663"/>
    <property type="match status" value="1"/>
</dbReference>
<accession>A0A6N2LGS9</accession>
<sequence>MERITDEEVMKHGAKFHRGQANEIGYLDKLKEEIEIRKQRNIAELNDLDEETRLEIEGFQTGTYLRLELHDVPFEMVEHFDPCDPILVGGIGLGEEHVGYMQSMPLRIAMEGIAKNWVRSFFSISHNPLVFPSRMAHKLKNMREKLDAIANEKNTFGLALGVGDIAADHTYDWRLTISIVNESEIFSRGKEKEELANILLTNADNLSIHAMWGMGGLGKTTLAQLVYNEERVKQHFYLKIWVCVSTDSNIKRLTKAIIESIEGASCGLEELDPLQQRLQQKLTANKFLLVLDDVWDDCGDSWSKLKEMLRCGAKGSVVLVTTRIEMVARRMATTFVHHIRELFEEDSWHLFQQLALGMRRKEEWAHLEAIGASIAQKCGGVPLAIKALGNLMRLKDTEDQWMAVKESEMWDLREEASKILPALRLSYTNLSPHLKQCFAFCSIFPKDHVMSREELVALWMANGFICRRGEMDLHFRGIEIFNELVGRSFMQEVEDDGFGNITCKMHDLMHDLAQSIAVQECYNNEGHEESEVPKTIRHVKFGYDRLPSPKEKLLNVHSLRTCLSVDYDWIQECWEKSLNMYSSSPKHRALSLRLPWGEKMPKSICDLKHLRYLDVSSSFCKTLPEGITSLQNLQTLDLSYCTQLVQLPKGMKHMKSLVYLDITDCYSLRFMPRGMGQLMCLRKLGLFIVGKEEGRHIGELEGLNNLAGELRITDLDNVQNVTDARSANLKLKTALLSLTLSWHMNGQFDSITSIPNNEAEEVLGALQPPSNLKKLRLIGYGGSKFPSNWMMNLNLTLPNLVEMELRDCYNCELLPPFGKLRFLKSLVLRGMDGVKCIDSHVYGDAQNSFPSLEKLVFKSMRRLEQWDACHFPRLRELNVGGCPLLTEIPIIPSIKELCIKGGNVSLLMSVSNFTSITSLRIEHVVNVIELPEGFLQNHTLLESLEIGWLRDLQSLSSKVFDNLSALKRLWISDCDALESLPEKGLRNLTSLEVLEIWSCGRLNSLPMNGLCGLTSLRRLEIQNCDNLASLTEGVRHLMALEDLLLYGCRELNTLPESIQHLTSLQSLRIWHCKGLTSLPNQIGYLTSLSRLEIHNCPNLVSLPDGVQSLGNLSQLTIDNCPELTKRCKKEKGEDWPKISHIPHIRINGKTIQ</sequence>
<reference evidence="5" key="1">
    <citation type="submission" date="2019-03" db="EMBL/GenBank/DDBJ databases">
        <authorList>
            <person name="Mank J."/>
            <person name="Almeida P."/>
        </authorList>
    </citation>
    <scope>NUCLEOTIDE SEQUENCE</scope>
    <source>
        <strain evidence="5">78183</strain>
    </source>
</reference>
<evidence type="ECO:0000256" key="2">
    <source>
        <dbReference type="ARBA" id="ARBA00022737"/>
    </source>
</evidence>
<dbReference type="Pfam" id="PF00931">
    <property type="entry name" value="NB-ARC"/>
    <property type="match status" value="1"/>
</dbReference>
<dbReference type="InterPro" id="IPR055414">
    <property type="entry name" value="LRR_R13L4/SHOC2-like"/>
</dbReference>
<dbReference type="InterPro" id="IPR027417">
    <property type="entry name" value="P-loop_NTPase"/>
</dbReference>
<dbReference type="SUPFAM" id="SSF52540">
    <property type="entry name" value="P-loop containing nucleoside triphosphate hydrolases"/>
    <property type="match status" value="1"/>
</dbReference>
<dbReference type="Gene3D" id="1.10.10.10">
    <property type="entry name" value="Winged helix-like DNA-binding domain superfamily/Winged helix DNA-binding domain"/>
    <property type="match status" value="1"/>
</dbReference>
<keyword evidence="3" id="KW-0611">Plant defense</keyword>
<keyword evidence="2" id="KW-0677">Repeat</keyword>
<gene>
    <name evidence="5" type="ORF">SVIM_LOCUS217850</name>
</gene>
<dbReference type="InterPro" id="IPR002182">
    <property type="entry name" value="NB-ARC"/>
</dbReference>
<evidence type="ECO:0000256" key="3">
    <source>
        <dbReference type="ARBA" id="ARBA00022821"/>
    </source>
</evidence>
<protein>
    <recommendedName>
        <fullName evidence="4">Ribosome biogenesis protein BMS1/TSR1 C-terminal domain-containing protein</fullName>
    </recommendedName>
</protein>
<dbReference type="PRINTS" id="PR00364">
    <property type="entry name" value="DISEASERSIST"/>
</dbReference>
<dbReference type="Gene3D" id="3.80.10.10">
    <property type="entry name" value="Ribonuclease Inhibitor"/>
    <property type="match status" value="3"/>
</dbReference>
<name>A0A6N2LGS9_SALVM</name>
<dbReference type="EMBL" id="CAADRP010001528">
    <property type="protein sequence ID" value="VFU39332.1"/>
    <property type="molecule type" value="Genomic_DNA"/>
</dbReference>
<dbReference type="InterPro" id="IPR042197">
    <property type="entry name" value="Apaf_helical"/>
</dbReference>
<dbReference type="PANTHER" id="PTHR36766">
    <property type="entry name" value="PLANT BROAD-SPECTRUM MILDEW RESISTANCE PROTEIN RPW8"/>
    <property type="match status" value="1"/>
</dbReference>
<proteinExistence type="predicted"/>
<dbReference type="InterPro" id="IPR056789">
    <property type="entry name" value="LRR_R13L1-DRL21"/>
</dbReference>
<dbReference type="InterPro" id="IPR032675">
    <property type="entry name" value="LRR_dom_sf"/>
</dbReference>
<dbReference type="SUPFAM" id="SSF52058">
    <property type="entry name" value="L domain-like"/>
    <property type="match status" value="2"/>
</dbReference>
<dbReference type="Pfam" id="PF25019">
    <property type="entry name" value="LRR_R13L1-DRL21"/>
    <property type="match status" value="1"/>
</dbReference>
<dbReference type="AlphaFoldDB" id="A0A6N2LGS9"/>